<dbReference type="SUPFAM" id="SSF51735">
    <property type="entry name" value="NAD(P)-binding Rossmann-fold domains"/>
    <property type="match status" value="1"/>
</dbReference>
<sequence length="263" mass="27388">MSDPVTGVLTGKAVLVAGVGPGLGHALAVRSALAGADVVLASRSAGRLEAVATEVRATGRRAVVVPTDLTDPAAVRCLVDTSVDELGRLDAVLHNAYLPPSRENLLDSGLDRVREELTSPLMALEMVRRAAPALVASKGSVVVVNSMILRNRLPLFGAYRMTKASLLALARGLSIELGPQGVRVNSIAPGYIMGEAVEASFAKAARARGVTPDVIHDEVAAETDLRRLPRPEEIADAAVFLASDLARAITGQCLDVTSGATHH</sequence>
<dbReference type="PRINTS" id="PR00081">
    <property type="entry name" value="GDHRDH"/>
</dbReference>
<dbReference type="NCBIfam" id="NF005909">
    <property type="entry name" value="PRK07890.1"/>
    <property type="match status" value="1"/>
</dbReference>
<dbReference type="RefSeq" id="WP_179726089.1">
    <property type="nucleotide sequence ID" value="NZ_BAABEF010000001.1"/>
</dbReference>
<dbReference type="PANTHER" id="PTHR43639">
    <property type="entry name" value="OXIDOREDUCTASE, SHORT-CHAIN DEHYDROGENASE/REDUCTASE FAMILY (AFU_ORTHOLOGUE AFUA_5G02870)"/>
    <property type="match status" value="1"/>
</dbReference>
<dbReference type="AlphaFoldDB" id="A0A852RLK6"/>
<dbReference type="InterPro" id="IPR002347">
    <property type="entry name" value="SDR_fam"/>
</dbReference>
<evidence type="ECO:0000313" key="3">
    <source>
        <dbReference type="EMBL" id="NYD29750.1"/>
    </source>
</evidence>
<proteinExistence type="inferred from homology"/>
<dbReference type="Proteomes" id="UP000582231">
    <property type="component" value="Unassembled WGS sequence"/>
</dbReference>
<evidence type="ECO:0000256" key="2">
    <source>
        <dbReference type="ARBA" id="ARBA00023002"/>
    </source>
</evidence>
<reference evidence="3 4" key="1">
    <citation type="submission" date="2020-07" db="EMBL/GenBank/DDBJ databases">
        <title>Sequencing the genomes of 1000 actinobacteria strains.</title>
        <authorList>
            <person name="Klenk H.-P."/>
        </authorList>
    </citation>
    <scope>NUCLEOTIDE SEQUENCE [LARGE SCALE GENOMIC DNA]</scope>
    <source>
        <strain evidence="3 4">DSM 19082</strain>
    </source>
</reference>
<keyword evidence="2" id="KW-0560">Oxidoreductase</keyword>
<evidence type="ECO:0000256" key="1">
    <source>
        <dbReference type="ARBA" id="ARBA00006484"/>
    </source>
</evidence>
<name>A0A852RLK6_9ACTN</name>
<organism evidence="3 4">
    <name type="scientific">Nocardioides kongjuensis</name>
    <dbReference type="NCBI Taxonomy" id="349522"/>
    <lineage>
        <taxon>Bacteria</taxon>
        <taxon>Bacillati</taxon>
        <taxon>Actinomycetota</taxon>
        <taxon>Actinomycetes</taxon>
        <taxon>Propionibacteriales</taxon>
        <taxon>Nocardioidaceae</taxon>
        <taxon>Nocardioides</taxon>
    </lineage>
</organism>
<evidence type="ECO:0000313" key="4">
    <source>
        <dbReference type="Proteomes" id="UP000582231"/>
    </source>
</evidence>
<dbReference type="InterPro" id="IPR036291">
    <property type="entry name" value="NAD(P)-bd_dom_sf"/>
</dbReference>
<dbReference type="GO" id="GO:0016491">
    <property type="term" value="F:oxidoreductase activity"/>
    <property type="evidence" value="ECO:0007669"/>
    <property type="project" value="UniProtKB-KW"/>
</dbReference>
<dbReference type="PANTHER" id="PTHR43639:SF1">
    <property type="entry name" value="SHORT-CHAIN DEHYDROGENASE_REDUCTASE FAMILY PROTEIN"/>
    <property type="match status" value="1"/>
</dbReference>
<accession>A0A852RLK6</accession>
<dbReference type="EMBL" id="JACCBF010000001">
    <property type="protein sequence ID" value="NYD29750.1"/>
    <property type="molecule type" value="Genomic_DNA"/>
</dbReference>
<comment type="similarity">
    <text evidence="1">Belongs to the short-chain dehydrogenases/reductases (SDR) family.</text>
</comment>
<dbReference type="Gene3D" id="3.40.50.720">
    <property type="entry name" value="NAD(P)-binding Rossmann-like Domain"/>
    <property type="match status" value="1"/>
</dbReference>
<dbReference type="Pfam" id="PF13561">
    <property type="entry name" value="adh_short_C2"/>
    <property type="match status" value="1"/>
</dbReference>
<gene>
    <name evidence="3" type="ORF">BJ958_001296</name>
</gene>
<keyword evidence="4" id="KW-1185">Reference proteome</keyword>
<protein>
    <submittedName>
        <fullName evidence="3">NAD(P)-dependent dehydrogenase (Short-subunit alcohol dehydrogenase family)</fullName>
    </submittedName>
</protein>
<comment type="caution">
    <text evidence="3">The sequence shown here is derived from an EMBL/GenBank/DDBJ whole genome shotgun (WGS) entry which is preliminary data.</text>
</comment>